<dbReference type="STRING" id="176090.SSIN_1521"/>
<dbReference type="EMBL" id="JPEN01000082">
    <property type="protein sequence ID" value="KGM36708.1"/>
    <property type="molecule type" value="Genomic_DNA"/>
</dbReference>
<comment type="similarity">
    <text evidence="1 4">Belongs to the bacterial solute-binding protein 9 family.</text>
</comment>
<protein>
    <submittedName>
        <fullName evidence="7">Laminin-binding surface protein</fullName>
    </submittedName>
</protein>
<dbReference type="Gene3D" id="3.40.50.1980">
    <property type="entry name" value="Nitrogenase molybdenum iron protein domain"/>
    <property type="match status" value="2"/>
</dbReference>
<dbReference type="RefSeq" id="WP_037617485.1">
    <property type="nucleotide sequence ID" value="NZ_JPEN01000082.1"/>
</dbReference>
<dbReference type="PRINTS" id="PR00690">
    <property type="entry name" value="ADHESNFAMILY"/>
</dbReference>
<keyword evidence="5" id="KW-0175">Coiled coil</keyword>
<dbReference type="GO" id="GO:0030001">
    <property type="term" value="P:metal ion transport"/>
    <property type="evidence" value="ECO:0007669"/>
    <property type="project" value="InterPro"/>
</dbReference>
<keyword evidence="8" id="KW-1185">Reference proteome</keyword>
<comment type="caution">
    <text evidence="7">The sequence shown here is derived from an EMBL/GenBank/DDBJ whole genome shotgun (WGS) entry which is preliminary data.</text>
</comment>
<feature type="chain" id="PRO_5005417887" evidence="6">
    <location>
        <begin position="28"/>
        <end position="312"/>
    </location>
</feature>
<dbReference type="AlphaFoldDB" id="A0A0A0DFR0"/>
<dbReference type="PATRIC" id="fig|176090.4.peg.1480"/>
<keyword evidence="2 4" id="KW-0813">Transport</keyword>
<gene>
    <name evidence="7" type="ORF">SSIN_1521</name>
</gene>
<name>A0A0A0DFR0_9STRE</name>
<dbReference type="InterPro" id="IPR006129">
    <property type="entry name" value="AdhesinB"/>
</dbReference>
<evidence type="ECO:0000313" key="8">
    <source>
        <dbReference type="Proteomes" id="UP000030019"/>
    </source>
</evidence>
<organism evidence="7 8">
    <name type="scientific">Streptococcus sinensis</name>
    <dbReference type="NCBI Taxonomy" id="176090"/>
    <lineage>
        <taxon>Bacteria</taxon>
        <taxon>Bacillati</taxon>
        <taxon>Bacillota</taxon>
        <taxon>Bacilli</taxon>
        <taxon>Lactobacillales</taxon>
        <taxon>Streptococcaceae</taxon>
        <taxon>Streptococcus</taxon>
    </lineage>
</organism>
<dbReference type="InterPro" id="IPR006127">
    <property type="entry name" value="ZnuA-like"/>
</dbReference>
<dbReference type="eggNOG" id="COG0803">
    <property type="taxonomic scope" value="Bacteria"/>
</dbReference>
<evidence type="ECO:0000256" key="4">
    <source>
        <dbReference type="RuleBase" id="RU003512"/>
    </source>
</evidence>
<dbReference type="PANTHER" id="PTHR42953">
    <property type="entry name" value="HIGH-AFFINITY ZINC UPTAKE SYSTEM PROTEIN ZNUA-RELATED"/>
    <property type="match status" value="1"/>
</dbReference>
<dbReference type="InterPro" id="IPR006128">
    <property type="entry name" value="Lipoprotein_PsaA-like"/>
</dbReference>
<feature type="coiled-coil region" evidence="5">
    <location>
        <begin position="174"/>
        <end position="201"/>
    </location>
</feature>
<dbReference type="SUPFAM" id="SSF53807">
    <property type="entry name" value="Helical backbone' metal receptor"/>
    <property type="match status" value="1"/>
</dbReference>
<dbReference type="Pfam" id="PF01297">
    <property type="entry name" value="ZnuA"/>
    <property type="match status" value="1"/>
</dbReference>
<dbReference type="GO" id="GO:0046872">
    <property type="term" value="F:metal ion binding"/>
    <property type="evidence" value="ECO:0007669"/>
    <property type="project" value="InterPro"/>
</dbReference>
<evidence type="ECO:0000256" key="1">
    <source>
        <dbReference type="ARBA" id="ARBA00011028"/>
    </source>
</evidence>
<sequence>MKQSKRIATWLSLLALALCLLGCQSQKESGNANPSQGLKIVTSFYPIYSMVKAISGDLNDVRMIQSSSGIHDFEPSANDVAAIYDADVFVYHSRTLESWAGELNPSLQHSKVQVLEASQGMELDRVVGLEDVQAGQGVDEKSLYDPHTWLDPQKAAEEAQIIADKLSELDSDHRDTYQANARKFQEQAKELTERYQKIFDKVTNKTFVTQHTAFSYLAKRFGLTQLGIAGISPEQEPSPRQLTEIEDFVKEHKVQTIFVESNASSKIAQTLVKATGVKIKELNPLEAAPANQLSYLENLEANLAVLAKDLKE</sequence>
<evidence type="ECO:0000256" key="3">
    <source>
        <dbReference type="ARBA" id="ARBA00022729"/>
    </source>
</evidence>
<evidence type="ECO:0000256" key="5">
    <source>
        <dbReference type="SAM" id="Coils"/>
    </source>
</evidence>
<reference evidence="7 8" key="1">
    <citation type="submission" date="2014-06" db="EMBL/GenBank/DDBJ databases">
        <authorList>
            <person name="Teng J.L."/>
            <person name="Huang Y."/>
            <person name="Tse H."/>
            <person name="Lau S.K."/>
            <person name="Woo P.C."/>
        </authorList>
    </citation>
    <scope>NUCLEOTIDE SEQUENCE [LARGE SCALE GENOMIC DNA]</scope>
    <source>
        <strain evidence="7 8">HKU4</strain>
    </source>
</reference>
<accession>A0A0A0DFR0</accession>
<dbReference type="PRINTS" id="PR00691">
    <property type="entry name" value="ADHESINB"/>
</dbReference>
<proteinExistence type="inferred from homology"/>
<evidence type="ECO:0000313" key="7">
    <source>
        <dbReference type="EMBL" id="KGM36708.1"/>
    </source>
</evidence>
<keyword evidence="3 6" id="KW-0732">Signal</keyword>
<dbReference type="PANTHER" id="PTHR42953:SF3">
    <property type="entry name" value="HIGH-AFFINITY ZINC UPTAKE SYSTEM PROTEIN ZNUA"/>
    <property type="match status" value="1"/>
</dbReference>
<dbReference type="Proteomes" id="UP000030019">
    <property type="component" value="Unassembled WGS sequence"/>
</dbReference>
<dbReference type="InterPro" id="IPR050492">
    <property type="entry name" value="Bact_metal-bind_prot9"/>
</dbReference>
<feature type="signal peptide" evidence="6">
    <location>
        <begin position="1"/>
        <end position="27"/>
    </location>
</feature>
<dbReference type="GO" id="GO:0007155">
    <property type="term" value="P:cell adhesion"/>
    <property type="evidence" value="ECO:0007669"/>
    <property type="project" value="InterPro"/>
</dbReference>
<evidence type="ECO:0000256" key="2">
    <source>
        <dbReference type="ARBA" id="ARBA00022448"/>
    </source>
</evidence>
<evidence type="ECO:0000256" key="6">
    <source>
        <dbReference type="SAM" id="SignalP"/>
    </source>
</evidence>